<feature type="compositionally biased region" description="Basic and acidic residues" evidence="1">
    <location>
        <begin position="17"/>
        <end position="33"/>
    </location>
</feature>
<reference evidence="2 3" key="1">
    <citation type="journal article" date="2021" name="Sci. Rep.">
        <title>Chromosome anchoring in Senegalese sole (Solea senegalensis) reveals sex-associated markers and genome rearrangements in flatfish.</title>
        <authorList>
            <person name="Guerrero-Cozar I."/>
            <person name="Gomez-Garrido J."/>
            <person name="Berbel C."/>
            <person name="Martinez-Blanch J.F."/>
            <person name="Alioto T."/>
            <person name="Claros M.G."/>
            <person name="Gagnaire P.A."/>
            <person name="Manchado M."/>
        </authorList>
    </citation>
    <scope>NUCLEOTIDE SEQUENCE [LARGE SCALE GENOMIC DNA]</scope>
    <source>
        <strain evidence="2">Sse05_10M</strain>
    </source>
</reference>
<feature type="region of interest" description="Disordered" evidence="1">
    <location>
        <begin position="1"/>
        <end position="33"/>
    </location>
</feature>
<dbReference type="EMBL" id="JAGKHQ010000012">
    <property type="protein sequence ID" value="KAG7503561.1"/>
    <property type="molecule type" value="Genomic_DNA"/>
</dbReference>
<evidence type="ECO:0000313" key="3">
    <source>
        <dbReference type="Proteomes" id="UP000693946"/>
    </source>
</evidence>
<keyword evidence="3" id="KW-1185">Reference proteome</keyword>
<organism evidence="2 3">
    <name type="scientific">Solea senegalensis</name>
    <name type="common">Senegalese sole</name>
    <dbReference type="NCBI Taxonomy" id="28829"/>
    <lineage>
        <taxon>Eukaryota</taxon>
        <taxon>Metazoa</taxon>
        <taxon>Chordata</taxon>
        <taxon>Craniata</taxon>
        <taxon>Vertebrata</taxon>
        <taxon>Euteleostomi</taxon>
        <taxon>Actinopterygii</taxon>
        <taxon>Neopterygii</taxon>
        <taxon>Teleostei</taxon>
        <taxon>Neoteleostei</taxon>
        <taxon>Acanthomorphata</taxon>
        <taxon>Carangaria</taxon>
        <taxon>Pleuronectiformes</taxon>
        <taxon>Pleuronectoidei</taxon>
        <taxon>Soleidae</taxon>
        <taxon>Solea</taxon>
    </lineage>
</organism>
<sequence length="123" mass="14109">MEMASRSIIHPSHKHRTGVDRLHRTPGGRKSEAKLAREVLGESGGYCELLRFTSRPRNTSVRVGEMQCFWNNAERNQFSKFTVRDRPPTAVQYILGYDERHQRCSSVEWVQLMNGSSTAKVCL</sequence>
<evidence type="ECO:0000256" key="1">
    <source>
        <dbReference type="SAM" id="MobiDB-lite"/>
    </source>
</evidence>
<comment type="caution">
    <text evidence="2">The sequence shown here is derived from an EMBL/GenBank/DDBJ whole genome shotgun (WGS) entry which is preliminary data.</text>
</comment>
<gene>
    <name evidence="2" type="ORF">JOB18_040832</name>
</gene>
<protein>
    <submittedName>
        <fullName evidence="2">Uncharacterized protein</fullName>
    </submittedName>
</protein>
<name>A0AAV6RE09_SOLSE</name>
<proteinExistence type="predicted"/>
<accession>A0AAV6RE09</accession>
<dbReference type="Proteomes" id="UP000693946">
    <property type="component" value="Linkage Group LG2"/>
</dbReference>
<dbReference type="AlphaFoldDB" id="A0AAV6RE09"/>
<evidence type="ECO:0000313" key="2">
    <source>
        <dbReference type="EMBL" id="KAG7503561.1"/>
    </source>
</evidence>